<dbReference type="PANTHER" id="PTHR43546:SF7">
    <property type="entry name" value="METALLO-BETA-LACTAMASE DOMAIN-CONTAINING PROTEIN"/>
    <property type="match status" value="1"/>
</dbReference>
<dbReference type="Gene3D" id="3.60.15.10">
    <property type="entry name" value="Ribonuclease Z/Hydroxyacylglutathione hydrolase-like"/>
    <property type="match status" value="1"/>
</dbReference>
<gene>
    <name evidence="3" type="ORF">ACFOLH_02275</name>
</gene>
<dbReference type="Pfam" id="PF12706">
    <property type="entry name" value="Lactamase_B_2"/>
    <property type="match status" value="1"/>
</dbReference>
<evidence type="ECO:0000259" key="2">
    <source>
        <dbReference type="Pfam" id="PF12706"/>
    </source>
</evidence>
<dbReference type="InterPro" id="IPR050114">
    <property type="entry name" value="UPF0173_UPF0282_UlaG_hydrolase"/>
</dbReference>
<dbReference type="SUPFAM" id="SSF56281">
    <property type="entry name" value="Metallo-hydrolase/oxidoreductase"/>
    <property type="match status" value="1"/>
</dbReference>
<comment type="caution">
    <text evidence="3">The sequence shown here is derived from an EMBL/GenBank/DDBJ whole genome shotgun (WGS) entry which is preliminary data.</text>
</comment>
<organism evidence="3 4">
    <name type="scientific">Aquipuribacter hungaricus</name>
    <dbReference type="NCBI Taxonomy" id="545624"/>
    <lineage>
        <taxon>Bacteria</taxon>
        <taxon>Bacillati</taxon>
        <taxon>Actinomycetota</taxon>
        <taxon>Actinomycetes</taxon>
        <taxon>Micrococcales</taxon>
        <taxon>Intrasporangiaceae</taxon>
        <taxon>Aquipuribacter</taxon>
    </lineage>
</organism>
<accession>A0ABV7WBJ3</accession>
<protein>
    <submittedName>
        <fullName evidence="3">MBL fold metallo-hydrolase</fullName>
    </submittedName>
</protein>
<feature type="domain" description="Metallo-beta-lactamase" evidence="2">
    <location>
        <begin position="44"/>
        <end position="245"/>
    </location>
</feature>
<proteinExistence type="predicted"/>
<dbReference type="RefSeq" id="WP_340291053.1">
    <property type="nucleotide sequence ID" value="NZ_JBBEOI010000029.1"/>
</dbReference>
<dbReference type="EMBL" id="JBHRWW010000001">
    <property type="protein sequence ID" value="MFC3687164.1"/>
    <property type="molecule type" value="Genomic_DNA"/>
</dbReference>
<evidence type="ECO:0000313" key="4">
    <source>
        <dbReference type="Proteomes" id="UP001595685"/>
    </source>
</evidence>
<evidence type="ECO:0000313" key="3">
    <source>
        <dbReference type="EMBL" id="MFC3687164.1"/>
    </source>
</evidence>
<dbReference type="InterPro" id="IPR036866">
    <property type="entry name" value="RibonucZ/Hydroxyglut_hydro"/>
</dbReference>
<dbReference type="PANTHER" id="PTHR43546">
    <property type="entry name" value="UPF0173 METAL-DEPENDENT HYDROLASE MJ1163-RELATED"/>
    <property type="match status" value="1"/>
</dbReference>
<evidence type="ECO:0000256" key="1">
    <source>
        <dbReference type="SAM" id="MobiDB-lite"/>
    </source>
</evidence>
<sequence>MDTVLDLDDSPPPRSTGTGSPLPEDSLVFVGNATVLLRLGGFTVLTDPTFVHRHEKVSIGYGMHTTRLTDPAMDVADLPPLDLVLLSHLHGDHFDQVAERDLDHDLPVVTTEQAAAGLASRGFTRTVGTGTWDRVLVRRGGRTLSITATPARHGPGVTDLVLPDVNGSVLETDGLDGPVHRVWVSGDTLVHDDLAEIPRRHPVLDLGLVHLGGTRVLGLLVTMDAEQGVEAVRTVDPRAVVPVHYDDYDVFTSGLDDFLAAAATAGLRDRVHPVPRGGAYRL</sequence>
<name>A0ABV7WBJ3_9MICO</name>
<feature type="region of interest" description="Disordered" evidence="1">
    <location>
        <begin position="1"/>
        <end position="24"/>
    </location>
</feature>
<dbReference type="Proteomes" id="UP001595685">
    <property type="component" value="Unassembled WGS sequence"/>
</dbReference>
<reference evidence="4" key="1">
    <citation type="journal article" date="2019" name="Int. J. Syst. Evol. Microbiol.">
        <title>The Global Catalogue of Microorganisms (GCM) 10K type strain sequencing project: providing services to taxonomists for standard genome sequencing and annotation.</title>
        <authorList>
            <consortium name="The Broad Institute Genomics Platform"/>
            <consortium name="The Broad Institute Genome Sequencing Center for Infectious Disease"/>
            <person name="Wu L."/>
            <person name="Ma J."/>
        </authorList>
    </citation>
    <scope>NUCLEOTIDE SEQUENCE [LARGE SCALE GENOMIC DNA]</scope>
    <source>
        <strain evidence="4">NCAIM B.02333</strain>
    </source>
</reference>
<keyword evidence="4" id="KW-1185">Reference proteome</keyword>
<dbReference type="InterPro" id="IPR001279">
    <property type="entry name" value="Metallo-B-lactamas"/>
</dbReference>